<protein>
    <recommendedName>
        <fullName evidence="5">Thioredoxin</fullName>
    </recommendedName>
</protein>
<feature type="domain" description="Rhodanese" evidence="1">
    <location>
        <begin position="12"/>
        <end position="97"/>
    </location>
</feature>
<dbReference type="PROSITE" id="PS51352">
    <property type="entry name" value="THIOREDOXIN_2"/>
    <property type="match status" value="1"/>
</dbReference>
<dbReference type="InterPro" id="IPR013766">
    <property type="entry name" value="Thioredoxin_domain"/>
</dbReference>
<dbReference type="InterPro" id="IPR036873">
    <property type="entry name" value="Rhodanese-like_dom_sf"/>
</dbReference>
<dbReference type="Proteomes" id="UP000294192">
    <property type="component" value="Unassembled WGS sequence"/>
</dbReference>
<dbReference type="Pfam" id="PF00581">
    <property type="entry name" value="Rhodanese"/>
    <property type="match status" value="1"/>
</dbReference>
<feature type="domain" description="Thioredoxin" evidence="2">
    <location>
        <begin position="92"/>
        <end position="201"/>
    </location>
</feature>
<dbReference type="EMBL" id="PSZO01000010">
    <property type="protein sequence ID" value="TCG11244.1"/>
    <property type="molecule type" value="Genomic_DNA"/>
</dbReference>
<dbReference type="PROSITE" id="PS00194">
    <property type="entry name" value="THIOREDOXIN_1"/>
    <property type="match status" value="1"/>
</dbReference>
<dbReference type="PANTHER" id="PTHR43031:SF16">
    <property type="entry name" value="OXIDOREDUCTASE"/>
    <property type="match status" value="1"/>
</dbReference>
<keyword evidence="4" id="KW-1185">Reference proteome</keyword>
<dbReference type="InterPro" id="IPR036249">
    <property type="entry name" value="Thioredoxin-like_sf"/>
</dbReference>
<accession>A0A4R0XLA1</accession>
<dbReference type="Gene3D" id="3.40.30.10">
    <property type="entry name" value="Glutaredoxin"/>
    <property type="match status" value="1"/>
</dbReference>
<dbReference type="Pfam" id="PF00085">
    <property type="entry name" value="Thioredoxin"/>
    <property type="match status" value="1"/>
</dbReference>
<dbReference type="PROSITE" id="PS50206">
    <property type="entry name" value="RHODANESE_3"/>
    <property type="match status" value="1"/>
</dbReference>
<dbReference type="SMART" id="SM00450">
    <property type="entry name" value="RHOD"/>
    <property type="match status" value="1"/>
</dbReference>
<sequence>MKNIQAEWVQENAKEIELIDVRTPEEFSIAHANGAINIPKENLLAKPEKYLDKMKEYYIMCGSGGRSQFVITSLFSKGYNLTNVSGGIKAMNPEKLIIPKAQEIDDSERKILSKLRDTKVNIVIFYSDTCGTCQMQKPVLKTLEQKYEDVSLTELNIIEESKIAKQEQVIVAPTTIIFIEGKEKFRFQGFMPEADILKRFK</sequence>
<comment type="caution">
    <text evidence="3">The sequence shown here is derived from an EMBL/GenBank/DDBJ whole genome shotgun (WGS) entry which is preliminary data.</text>
</comment>
<dbReference type="SUPFAM" id="SSF52833">
    <property type="entry name" value="Thioredoxin-like"/>
    <property type="match status" value="1"/>
</dbReference>
<reference evidence="3 4" key="1">
    <citation type="submission" date="2018-02" db="EMBL/GenBank/DDBJ databases">
        <title>Mycoplasma marinum and Mycoplasma todarodis sp. nov., moderately halophilic and psychrotolerant mycoplasmas isolated from cephalopods.</title>
        <authorList>
            <person name="Viver T."/>
        </authorList>
    </citation>
    <scope>NUCLEOTIDE SEQUENCE [LARGE SCALE GENOMIC DNA]</scope>
    <source>
        <strain evidence="3 4">PE</strain>
    </source>
</reference>
<dbReference type="Gene3D" id="3.40.250.10">
    <property type="entry name" value="Rhodanese-like domain"/>
    <property type="match status" value="1"/>
</dbReference>
<dbReference type="InterPro" id="IPR001763">
    <property type="entry name" value="Rhodanese-like_dom"/>
</dbReference>
<evidence type="ECO:0000313" key="4">
    <source>
        <dbReference type="Proteomes" id="UP000294192"/>
    </source>
</evidence>
<name>A0A4R0XLA1_9MOLU</name>
<dbReference type="InterPro" id="IPR050229">
    <property type="entry name" value="GlpE_sulfurtransferase"/>
</dbReference>
<evidence type="ECO:0008006" key="5">
    <source>
        <dbReference type="Google" id="ProtNLM"/>
    </source>
</evidence>
<dbReference type="AlphaFoldDB" id="A0A4R0XLA1"/>
<dbReference type="OrthoDB" id="9790390at2"/>
<evidence type="ECO:0000259" key="2">
    <source>
        <dbReference type="PROSITE" id="PS51352"/>
    </source>
</evidence>
<gene>
    <name evidence="3" type="ORF">C4B24_02690</name>
</gene>
<dbReference type="PANTHER" id="PTHR43031">
    <property type="entry name" value="FAD-DEPENDENT OXIDOREDUCTASE"/>
    <property type="match status" value="1"/>
</dbReference>
<evidence type="ECO:0000259" key="1">
    <source>
        <dbReference type="PROSITE" id="PS50206"/>
    </source>
</evidence>
<organism evidence="3 4">
    <name type="scientific">Mycoplasma marinum</name>
    <dbReference type="NCBI Taxonomy" id="1937190"/>
    <lineage>
        <taxon>Bacteria</taxon>
        <taxon>Bacillati</taxon>
        <taxon>Mycoplasmatota</taxon>
        <taxon>Mollicutes</taxon>
        <taxon>Mycoplasmataceae</taxon>
        <taxon>Mycoplasma</taxon>
    </lineage>
</organism>
<dbReference type="RefSeq" id="WP_131599088.1">
    <property type="nucleotide sequence ID" value="NZ_CBDBYK010000012.1"/>
</dbReference>
<dbReference type="CDD" id="cd00158">
    <property type="entry name" value="RHOD"/>
    <property type="match status" value="1"/>
</dbReference>
<proteinExistence type="predicted"/>
<dbReference type="CDD" id="cd02947">
    <property type="entry name" value="TRX_family"/>
    <property type="match status" value="1"/>
</dbReference>
<evidence type="ECO:0000313" key="3">
    <source>
        <dbReference type="EMBL" id="TCG11244.1"/>
    </source>
</evidence>
<dbReference type="InterPro" id="IPR017937">
    <property type="entry name" value="Thioredoxin_CS"/>
</dbReference>
<dbReference type="SUPFAM" id="SSF52821">
    <property type="entry name" value="Rhodanese/Cell cycle control phosphatase"/>
    <property type="match status" value="1"/>
</dbReference>